<dbReference type="EMBL" id="JANBUO010003636">
    <property type="protein sequence ID" value="KAJ2790045.1"/>
    <property type="molecule type" value="Genomic_DNA"/>
</dbReference>
<accession>A0A9W8HTI1</accession>
<feature type="region of interest" description="Disordered" evidence="2">
    <location>
        <begin position="16"/>
        <end position="61"/>
    </location>
</feature>
<feature type="coiled-coil region" evidence="1">
    <location>
        <begin position="74"/>
        <end position="108"/>
    </location>
</feature>
<name>A0A9W8HTI1_9FUNG</name>
<protein>
    <submittedName>
        <fullName evidence="3">Uncharacterized protein</fullName>
    </submittedName>
</protein>
<keyword evidence="1" id="KW-0175">Coiled coil</keyword>
<gene>
    <name evidence="3" type="ORF">H4R20_007079</name>
</gene>
<organism evidence="3 4">
    <name type="scientific">Coemansia guatemalensis</name>
    <dbReference type="NCBI Taxonomy" id="2761395"/>
    <lineage>
        <taxon>Eukaryota</taxon>
        <taxon>Fungi</taxon>
        <taxon>Fungi incertae sedis</taxon>
        <taxon>Zoopagomycota</taxon>
        <taxon>Kickxellomycotina</taxon>
        <taxon>Kickxellomycetes</taxon>
        <taxon>Kickxellales</taxon>
        <taxon>Kickxellaceae</taxon>
        <taxon>Coemansia</taxon>
    </lineage>
</organism>
<comment type="caution">
    <text evidence="3">The sequence shown here is derived from an EMBL/GenBank/DDBJ whole genome shotgun (WGS) entry which is preliminary data.</text>
</comment>
<feature type="compositionally biased region" description="Polar residues" evidence="2">
    <location>
        <begin position="41"/>
        <end position="53"/>
    </location>
</feature>
<dbReference type="OrthoDB" id="5599376at2759"/>
<keyword evidence="4" id="KW-1185">Reference proteome</keyword>
<evidence type="ECO:0000256" key="2">
    <source>
        <dbReference type="SAM" id="MobiDB-lite"/>
    </source>
</evidence>
<evidence type="ECO:0000313" key="4">
    <source>
        <dbReference type="Proteomes" id="UP001140094"/>
    </source>
</evidence>
<evidence type="ECO:0000256" key="1">
    <source>
        <dbReference type="SAM" id="Coils"/>
    </source>
</evidence>
<proteinExistence type="predicted"/>
<sequence>MPLTLDQIASDLVSQTARAGQYGSERSRKNNGTVKDEPQMVSKQTVEQSTLDESSTHESIVDPIDQLVDSVRNIRAMTDEVMDARARIDEMLDNAKELKVAVASTQHNQH</sequence>
<dbReference type="Proteomes" id="UP001140094">
    <property type="component" value="Unassembled WGS sequence"/>
</dbReference>
<evidence type="ECO:0000313" key="3">
    <source>
        <dbReference type="EMBL" id="KAJ2790045.1"/>
    </source>
</evidence>
<reference evidence="3" key="1">
    <citation type="submission" date="2022-07" db="EMBL/GenBank/DDBJ databases">
        <title>Phylogenomic reconstructions and comparative analyses of Kickxellomycotina fungi.</title>
        <authorList>
            <person name="Reynolds N.K."/>
            <person name="Stajich J.E."/>
            <person name="Barry K."/>
            <person name="Grigoriev I.V."/>
            <person name="Crous P."/>
            <person name="Smith M.E."/>
        </authorList>
    </citation>
    <scope>NUCLEOTIDE SEQUENCE</scope>
    <source>
        <strain evidence="3">NRRL 1565</strain>
    </source>
</reference>
<dbReference type="AlphaFoldDB" id="A0A9W8HTI1"/>